<dbReference type="Proteomes" id="UP000287022">
    <property type="component" value="Unassembled WGS sequence"/>
</dbReference>
<proteinExistence type="predicted"/>
<dbReference type="Gene3D" id="3.40.50.300">
    <property type="entry name" value="P-loop containing nucleotide triphosphate hydrolases"/>
    <property type="match status" value="1"/>
</dbReference>
<reference evidence="2" key="1">
    <citation type="journal article" date="2018" name="Front. Microbiol.">
        <title>Genome-Based Analysis Reveals the Taxonomy and Diversity of the Family Idiomarinaceae.</title>
        <authorList>
            <person name="Liu Y."/>
            <person name="Lai Q."/>
            <person name="Shao Z."/>
        </authorList>
    </citation>
    <scope>NUCLEOTIDE SEQUENCE [LARGE SCALE GENOMIC DNA]</scope>
    <source>
        <strain evidence="2">c121</strain>
    </source>
</reference>
<protein>
    <submittedName>
        <fullName evidence="1">SOS-response cell division inhibitor</fullName>
    </submittedName>
</protein>
<keyword evidence="1" id="KW-0131">Cell cycle</keyword>
<organism evidence="1 2">
    <name type="scientific">Pseudidiomarina sediminum</name>
    <dbReference type="NCBI Taxonomy" id="431675"/>
    <lineage>
        <taxon>Bacteria</taxon>
        <taxon>Pseudomonadati</taxon>
        <taxon>Pseudomonadota</taxon>
        <taxon>Gammaproteobacteria</taxon>
        <taxon>Alteromonadales</taxon>
        <taxon>Idiomarinaceae</taxon>
        <taxon>Pseudidiomarina</taxon>
    </lineage>
</organism>
<dbReference type="RefSeq" id="WP_051207002.1">
    <property type="nucleotide sequence ID" value="NZ_JAHVIQ010000001.1"/>
</dbReference>
<dbReference type="STRING" id="1122124.GCA_000423165_00279"/>
<name>A0A432ZA99_9GAMM</name>
<keyword evidence="2" id="KW-1185">Reference proteome</keyword>
<evidence type="ECO:0000313" key="1">
    <source>
        <dbReference type="EMBL" id="RUO74820.1"/>
    </source>
</evidence>
<keyword evidence="1" id="KW-0132">Cell division</keyword>
<dbReference type="SUPFAM" id="SSF52540">
    <property type="entry name" value="P-loop containing nucleoside triphosphate hydrolases"/>
    <property type="match status" value="1"/>
</dbReference>
<gene>
    <name evidence="1" type="ORF">CWI80_05675</name>
</gene>
<evidence type="ECO:0000313" key="2">
    <source>
        <dbReference type="Proteomes" id="UP000287022"/>
    </source>
</evidence>
<dbReference type="AlphaFoldDB" id="A0A432ZA99"/>
<comment type="caution">
    <text evidence="1">The sequence shown here is derived from an EMBL/GenBank/DDBJ whole genome shotgun (WGS) entry which is preliminary data.</text>
</comment>
<dbReference type="EMBL" id="PIQE01000001">
    <property type="protein sequence ID" value="RUO74820.1"/>
    <property type="molecule type" value="Genomic_DNA"/>
</dbReference>
<dbReference type="GO" id="GO:0051301">
    <property type="term" value="P:cell division"/>
    <property type="evidence" value="ECO:0007669"/>
    <property type="project" value="UniProtKB-KW"/>
</dbReference>
<sequence>MKYNYPHATRDLVAEAVAFCDDSTLNNDDFSQMMPRIQSLALRTTQWVTVIGGSRAIVQQLVDAGVSRGKIRWVAGRDADQREWATEQALLAGTSSVVLSFLDHYSSPRVHQRFKMASKVSQTHSFVFRTPPSQSPLH</sequence>
<accession>A0A432ZA99</accession>
<dbReference type="InterPro" id="IPR027417">
    <property type="entry name" value="P-loop_NTPase"/>
</dbReference>